<dbReference type="SUPFAM" id="SSF102588">
    <property type="entry name" value="LmbE-like"/>
    <property type="match status" value="1"/>
</dbReference>
<organism evidence="2 3">
    <name type="scientific">Kribbella antibiotica</name>
    <dbReference type="NCBI Taxonomy" id="190195"/>
    <lineage>
        <taxon>Bacteria</taxon>
        <taxon>Bacillati</taxon>
        <taxon>Actinomycetota</taxon>
        <taxon>Actinomycetes</taxon>
        <taxon>Propionibacteriales</taxon>
        <taxon>Kribbellaceae</taxon>
        <taxon>Kribbella</taxon>
    </lineage>
</organism>
<proteinExistence type="predicted"/>
<dbReference type="InterPro" id="IPR024078">
    <property type="entry name" value="LmbE-like_dom_sf"/>
</dbReference>
<reference evidence="2 3" key="1">
    <citation type="submission" date="2019-03" db="EMBL/GenBank/DDBJ databases">
        <title>Draft genome sequences of novel Actinobacteria.</title>
        <authorList>
            <person name="Sahin N."/>
            <person name="Ay H."/>
            <person name="Saygin H."/>
        </authorList>
    </citation>
    <scope>NUCLEOTIDE SEQUENCE [LARGE SCALE GENOMIC DNA]</scope>
    <source>
        <strain evidence="2 3">JCM 13523</strain>
    </source>
</reference>
<evidence type="ECO:0000313" key="3">
    <source>
        <dbReference type="Proteomes" id="UP000295124"/>
    </source>
</evidence>
<dbReference type="EMBL" id="SMKX01000105">
    <property type="protein sequence ID" value="TDD52668.1"/>
    <property type="molecule type" value="Genomic_DNA"/>
</dbReference>
<dbReference type="InterPro" id="IPR003737">
    <property type="entry name" value="GlcNAc_PI_deacetylase-related"/>
</dbReference>
<dbReference type="GO" id="GO:0016811">
    <property type="term" value="F:hydrolase activity, acting on carbon-nitrogen (but not peptide) bonds, in linear amides"/>
    <property type="evidence" value="ECO:0007669"/>
    <property type="project" value="TreeGrafter"/>
</dbReference>
<evidence type="ECO:0000313" key="2">
    <source>
        <dbReference type="EMBL" id="TDD52668.1"/>
    </source>
</evidence>
<keyword evidence="1" id="KW-0862">Zinc</keyword>
<dbReference type="GO" id="GO:0016137">
    <property type="term" value="P:glycoside metabolic process"/>
    <property type="evidence" value="ECO:0007669"/>
    <property type="project" value="UniProtKB-ARBA"/>
</dbReference>
<dbReference type="PANTHER" id="PTHR12993">
    <property type="entry name" value="N-ACETYLGLUCOSAMINYL-PHOSPHATIDYLINOSITOL DE-N-ACETYLASE-RELATED"/>
    <property type="match status" value="1"/>
</dbReference>
<sequence length="243" mass="26962">MTVPAAKPRPDTEIERVLAVVAHPDDIDFAAAGTVAAWTKAGIEVHYCIVTDGQEGGFEPDRDRSEIPAVRRAEQTAAAAHAGVQDLHFLGYHDGAVEPTAELVRDIVRVIRQVRPQRLITSSPDRNWQRLPVSHPDHLAAGEATVRAFYPAAGNPYAFPELTEEPWDLDELWLVEHPEVNHYVDITDTIDQKIAALLSHTSQHRNPEGLATRMRQLSQERAVLAGLPKNSYAEPFTVIRLRA</sequence>
<dbReference type="Proteomes" id="UP000295124">
    <property type="component" value="Unassembled WGS sequence"/>
</dbReference>
<protein>
    <submittedName>
        <fullName evidence="2">PIG-L family deacetylase</fullName>
    </submittedName>
</protein>
<comment type="caution">
    <text evidence="2">The sequence shown here is derived from an EMBL/GenBank/DDBJ whole genome shotgun (WGS) entry which is preliminary data.</text>
</comment>
<name>A0A4R4Z3R5_9ACTN</name>
<dbReference type="OrthoDB" id="3514174at2"/>
<dbReference type="Gene3D" id="3.40.50.10320">
    <property type="entry name" value="LmbE-like"/>
    <property type="match status" value="1"/>
</dbReference>
<evidence type="ECO:0000256" key="1">
    <source>
        <dbReference type="ARBA" id="ARBA00022833"/>
    </source>
</evidence>
<keyword evidence="3" id="KW-1185">Reference proteome</keyword>
<accession>A0A4R4Z3R5</accession>
<dbReference type="RefSeq" id="WP_132172950.1">
    <property type="nucleotide sequence ID" value="NZ_SMKX01000105.1"/>
</dbReference>
<dbReference type="PANTHER" id="PTHR12993:SF28">
    <property type="entry name" value="LMBE FAMILY PROTEIN"/>
    <property type="match status" value="1"/>
</dbReference>
<dbReference type="AlphaFoldDB" id="A0A4R4Z3R5"/>
<dbReference type="Pfam" id="PF02585">
    <property type="entry name" value="PIG-L"/>
    <property type="match status" value="1"/>
</dbReference>
<gene>
    <name evidence="2" type="ORF">E1263_28760</name>
</gene>